<dbReference type="PROSITE" id="PS50110">
    <property type="entry name" value="RESPONSE_REGULATORY"/>
    <property type="match status" value="1"/>
</dbReference>
<name>A0A9Q4F6D0_9LACO</name>
<proteinExistence type="predicted"/>
<protein>
    <submittedName>
        <fullName evidence="8">LytTR family DNA-binding domain-containing protein</fullName>
    </submittedName>
</protein>
<evidence type="ECO:0000256" key="1">
    <source>
        <dbReference type="ARBA" id="ARBA00022490"/>
    </source>
</evidence>
<comment type="function">
    <text evidence="4">Required for high-level post-exponential phase expression of a series of secreted proteins.</text>
</comment>
<reference evidence="8" key="1">
    <citation type="submission" date="2023-01" db="EMBL/GenBank/DDBJ databases">
        <title>Sequencing of the bacterial strains from artisanal fermented milk Matsoni.</title>
        <authorList>
            <person name="Rozman V."/>
            <person name="Accetto T."/>
            <person name="Bogovic Matijasic B."/>
        </authorList>
    </citation>
    <scope>NUCLEOTIDE SEQUENCE</scope>
    <source>
        <strain evidence="8">Lbl333</strain>
    </source>
</reference>
<comment type="caution">
    <text evidence="8">The sequence shown here is derived from an EMBL/GenBank/DDBJ whole genome shotgun (WGS) entry which is preliminary data.</text>
</comment>
<gene>
    <name evidence="8" type="ORF">PF586_05230</name>
</gene>
<dbReference type="EMBL" id="JAQIEY010000012">
    <property type="protein sequence ID" value="MDA3767867.1"/>
    <property type="molecule type" value="Genomic_DNA"/>
</dbReference>
<dbReference type="InterPro" id="IPR011006">
    <property type="entry name" value="CheY-like_superfamily"/>
</dbReference>
<accession>A0A9Q4F6D0</accession>
<evidence type="ECO:0000256" key="4">
    <source>
        <dbReference type="ARBA" id="ARBA00037164"/>
    </source>
</evidence>
<evidence type="ECO:0000256" key="3">
    <source>
        <dbReference type="ARBA" id="ARBA00023159"/>
    </source>
</evidence>
<dbReference type="PANTHER" id="PTHR37299:SF3">
    <property type="entry name" value="STAGE 0 SPORULATION PROTEIN A HOMOLOG"/>
    <property type="match status" value="1"/>
</dbReference>
<dbReference type="InterPro" id="IPR001789">
    <property type="entry name" value="Sig_transdc_resp-reg_receiver"/>
</dbReference>
<dbReference type="Gene3D" id="3.40.50.2300">
    <property type="match status" value="1"/>
</dbReference>
<dbReference type="RefSeq" id="WP_003622106.1">
    <property type="nucleotide sequence ID" value="NZ_BNHZ01000023.1"/>
</dbReference>
<evidence type="ECO:0000259" key="6">
    <source>
        <dbReference type="PROSITE" id="PS50110"/>
    </source>
</evidence>
<dbReference type="SUPFAM" id="SSF52172">
    <property type="entry name" value="CheY-like"/>
    <property type="match status" value="1"/>
</dbReference>
<dbReference type="PANTHER" id="PTHR37299">
    <property type="entry name" value="TRANSCRIPTIONAL REGULATOR-RELATED"/>
    <property type="match status" value="1"/>
</dbReference>
<dbReference type="InterPro" id="IPR046947">
    <property type="entry name" value="LytR-like"/>
</dbReference>
<dbReference type="GO" id="GO:0000156">
    <property type="term" value="F:phosphorelay response regulator activity"/>
    <property type="evidence" value="ECO:0007669"/>
    <property type="project" value="InterPro"/>
</dbReference>
<evidence type="ECO:0000259" key="7">
    <source>
        <dbReference type="PROSITE" id="PS50930"/>
    </source>
</evidence>
<keyword evidence="2" id="KW-0902">Two-component regulatory system</keyword>
<dbReference type="Proteomes" id="UP001210502">
    <property type="component" value="Unassembled WGS sequence"/>
</dbReference>
<evidence type="ECO:0000256" key="2">
    <source>
        <dbReference type="ARBA" id="ARBA00023012"/>
    </source>
</evidence>
<dbReference type="InterPro" id="IPR007492">
    <property type="entry name" value="LytTR_DNA-bd_dom"/>
</dbReference>
<organism evidence="8 9">
    <name type="scientific">Lactobacillus delbrueckii</name>
    <dbReference type="NCBI Taxonomy" id="1584"/>
    <lineage>
        <taxon>Bacteria</taxon>
        <taxon>Bacillati</taxon>
        <taxon>Bacillota</taxon>
        <taxon>Bacilli</taxon>
        <taxon>Lactobacillales</taxon>
        <taxon>Lactobacillaceae</taxon>
        <taxon>Lactobacillus</taxon>
    </lineage>
</organism>
<dbReference type="SMART" id="SM00850">
    <property type="entry name" value="LytTR"/>
    <property type="match status" value="1"/>
</dbReference>
<dbReference type="Pfam" id="PF04397">
    <property type="entry name" value="LytTR"/>
    <property type="match status" value="1"/>
</dbReference>
<evidence type="ECO:0000256" key="5">
    <source>
        <dbReference type="PROSITE-ProRule" id="PRU00169"/>
    </source>
</evidence>
<evidence type="ECO:0000313" key="8">
    <source>
        <dbReference type="EMBL" id="MDA3767867.1"/>
    </source>
</evidence>
<keyword evidence="1" id="KW-0963">Cytoplasm</keyword>
<keyword evidence="3" id="KW-0010">Activator</keyword>
<sequence>MLAIIILEDNTAEREIIQQMIENRIQINETPAAYDARVVLSTGDPHSVLAYIAEHQDLNYLAFLDIDLKTSLDGIEVASRIKNIGILSQIVFVTADATALRLTIERHVEPLDYITKDAAPLEIQHRIYETVDTAYKRYRLTMTSAKQTSYFTYSKIRNFVEKIPLADLYYISIQPKKYKTLRVYAKNKVFDCLGTLKDYEKRYPSLVPADRQSLINLDAVQNYDEKKGIAYFDQGIAHSVAVRRRRSVMLKLNATKNDLA</sequence>
<evidence type="ECO:0000313" key="9">
    <source>
        <dbReference type="Proteomes" id="UP001210502"/>
    </source>
</evidence>
<dbReference type="GO" id="GO:0003677">
    <property type="term" value="F:DNA binding"/>
    <property type="evidence" value="ECO:0007669"/>
    <property type="project" value="UniProtKB-KW"/>
</dbReference>
<dbReference type="SMART" id="SM00448">
    <property type="entry name" value="REC"/>
    <property type="match status" value="1"/>
</dbReference>
<dbReference type="Gene3D" id="2.40.50.1020">
    <property type="entry name" value="LytTr DNA-binding domain"/>
    <property type="match status" value="1"/>
</dbReference>
<dbReference type="PROSITE" id="PS50930">
    <property type="entry name" value="HTH_LYTTR"/>
    <property type="match status" value="1"/>
</dbReference>
<keyword evidence="5" id="KW-0597">Phosphoprotein</keyword>
<feature type="domain" description="Response regulatory" evidence="6">
    <location>
        <begin position="3"/>
        <end position="131"/>
    </location>
</feature>
<dbReference type="AlphaFoldDB" id="A0A9Q4F6D0"/>
<feature type="domain" description="HTH LytTR-type" evidence="7">
    <location>
        <begin position="151"/>
        <end position="254"/>
    </location>
</feature>
<keyword evidence="8" id="KW-0238">DNA-binding</keyword>
<feature type="modified residue" description="4-aspartylphosphate" evidence="5">
    <location>
        <position position="65"/>
    </location>
</feature>